<comment type="similarity">
    <text evidence="1">Belongs to the short-chain dehydrogenases/reductases (SDR) family.</text>
</comment>
<dbReference type="NCBIfam" id="NF005559">
    <property type="entry name" value="PRK07231.1"/>
    <property type="match status" value="1"/>
</dbReference>
<dbReference type="GO" id="GO:0047936">
    <property type="term" value="F:glucose 1-dehydrogenase [NAD(P)+] activity"/>
    <property type="evidence" value="ECO:0007669"/>
    <property type="project" value="UniProtKB-EC"/>
</dbReference>
<evidence type="ECO:0000256" key="2">
    <source>
        <dbReference type="ARBA" id="ARBA00023002"/>
    </source>
</evidence>
<sequence length="272" mass="28156">MSFDPAAAARLDDRVAVVTGAASGIGREIALTFAAAGAHVACLDIDADGAERVVAEIEARGRRGAALRCDVSDEQAVARAFEQVDERLGAVRVLVNDAFFSVRGRPEEIAAADWAKVYAVNVQGSFLCAQAAARRMIAAGEGGSIVNLSSIGGTTALGRGNVAYTSSKGAVDALTRELSAEWGPHRIRVNAIKPAQTRTPALDRLIADPTFDSDALIAQWLRGIPLGSLVEAGDIAAAALFLASDQARMVSGVLLPVDGGNLAFNAGGTTEW</sequence>
<dbReference type="EC" id="1.1.1.47" evidence="4"/>
<comment type="caution">
    <text evidence="4">The sequence shown here is derived from an EMBL/GenBank/DDBJ whole genome shotgun (WGS) entry which is preliminary data.</text>
</comment>
<reference evidence="5" key="1">
    <citation type="submission" date="2023-07" db="EMBL/GenBank/DDBJ databases">
        <title>Conexibacter stalactiti sp. nov., isolated from stalactites in a lava cave and emended description of the genus Conexibacter.</title>
        <authorList>
            <person name="Lee S.D."/>
        </authorList>
    </citation>
    <scope>NUCLEOTIDE SEQUENCE [LARGE SCALE GENOMIC DNA]</scope>
    <source>
        <strain evidence="5">KCTC 39840</strain>
    </source>
</reference>
<dbReference type="PRINTS" id="PR00081">
    <property type="entry name" value="GDHRDH"/>
</dbReference>
<feature type="domain" description="Ketoreductase" evidence="3">
    <location>
        <begin position="14"/>
        <end position="195"/>
    </location>
</feature>
<accession>A0ABU4HYA7</accession>
<dbReference type="SMART" id="SM00822">
    <property type="entry name" value="PKS_KR"/>
    <property type="match status" value="1"/>
</dbReference>
<dbReference type="PANTHER" id="PTHR43669:SF8">
    <property type="entry name" value="SHORT-CHAIN TYPE DEHYDROGENASE_REDUCTASE-RELATED"/>
    <property type="match status" value="1"/>
</dbReference>
<keyword evidence="5" id="KW-1185">Reference proteome</keyword>
<name>A0ABU4HYA7_9ACTN</name>
<keyword evidence="2 4" id="KW-0560">Oxidoreductase</keyword>
<dbReference type="Gene3D" id="3.40.50.720">
    <property type="entry name" value="NAD(P)-binding Rossmann-like Domain"/>
    <property type="match status" value="1"/>
</dbReference>
<gene>
    <name evidence="4" type="ORF">R7226_28115</name>
</gene>
<dbReference type="InterPro" id="IPR036291">
    <property type="entry name" value="NAD(P)-bd_dom_sf"/>
</dbReference>
<dbReference type="Proteomes" id="UP001284601">
    <property type="component" value="Unassembled WGS sequence"/>
</dbReference>
<evidence type="ECO:0000256" key="1">
    <source>
        <dbReference type="ARBA" id="ARBA00006484"/>
    </source>
</evidence>
<dbReference type="InterPro" id="IPR002347">
    <property type="entry name" value="SDR_fam"/>
</dbReference>
<dbReference type="PROSITE" id="PS00061">
    <property type="entry name" value="ADH_SHORT"/>
    <property type="match status" value="1"/>
</dbReference>
<proteinExistence type="inferred from homology"/>
<organism evidence="4 5">
    <name type="scientific">Conexibacter stalactiti</name>
    <dbReference type="NCBI Taxonomy" id="1940611"/>
    <lineage>
        <taxon>Bacteria</taxon>
        <taxon>Bacillati</taxon>
        <taxon>Actinomycetota</taxon>
        <taxon>Thermoleophilia</taxon>
        <taxon>Solirubrobacterales</taxon>
        <taxon>Conexibacteraceae</taxon>
        <taxon>Conexibacter</taxon>
    </lineage>
</organism>
<dbReference type="CDD" id="cd05233">
    <property type="entry name" value="SDR_c"/>
    <property type="match status" value="1"/>
</dbReference>
<dbReference type="PRINTS" id="PR00080">
    <property type="entry name" value="SDRFAMILY"/>
</dbReference>
<dbReference type="RefSeq" id="WP_318600772.1">
    <property type="nucleotide sequence ID" value="NZ_JAWSTH010000129.1"/>
</dbReference>
<dbReference type="InterPro" id="IPR057326">
    <property type="entry name" value="KR_dom"/>
</dbReference>
<evidence type="ECO:0000259" key="3">
    <source>
        <dbReference type="SMART" id="SM00822"/>
    </source>
</evidence>
<dbReference type="Pfam" id="PF13561">
    <property type="entry name" value="adh_short_C2"/>
    <property type="match status" value="1"/>
</dbReference>
<protein>
    <submittedName>
        <fullName evidence="4">Glucose 1-dehydrogenase</fullName>
        <ecNumber evidence="4">1.1.1.47</ecNumber>
    </submittedName>
</protein>
<dbReference type="EMBL" id="JAWSTH010000129">
    <property type="protein sequence ID" value="MDW5598256.1"/>
    <property type="molecule type" value="Genomic_DNA"/>
</dbReference>
<dbReference type="InterPro" id="IPR020904">
    <property type="entry name" value="Sc_DH/Rdtase_CS"/>
</dbReference>
<dbReference type="SUPFAM" id="SSF51735">
    <property type="entry name" value="NAD(P)-binding Rossmann-fold domains"/>
    <property type="match status" value="1"/>
</dbReference>
<evidence type="ECO:0000313" key="4">
    <source>
        <dbReference type="EMBL" id="MDW5598256.1"/>
    </source>
</evidence>
<dbReference type="PANTHER" id="PTHR43669">
    <property type="entry name" value="5-KETO-D-GLUCONATE 5-REDUCTASE"/>
    <property type="match status" value="1"/>
</dbReference>
<evidence type="ECO:0000313" key="5">
    <source>
        <dbReference type="Proteomes" id="UP001284601"/>
    </source>
</evidence>